<evidence type="ECO:0000313" key="3">
    <source>
        <dbReference type="EMBL" id="BDV41582.1"/>
    </source>
</evidence>
<dbReference type="PROSITE" id="PS50173">
    <property type="entry name" value="UMUC"/>
    <property type="match status" value="1"/>
</dbReference>
<sequence length="53" mass="5829">MSRVIMHLDMNSFFASVEQAANPELQGKPVVVTGSKQRTVILTASYEARKYGA</sequence>
<dbReference type="Proteomes" id="UP001317705">
    <property type="component" value="Chromosome"/>
</dbReference>
<dbReference type="Gene3D" id="3.40.1170.60">
    <property type="match status" value="1"/>
</dbReference>
<proteinExistence type="inferred from homology"/>
<dbReference type="EMBL" id="AP027151">
    <property type="protein sequence ID" value="BDV41582.1"/>
    <property type="molecule type" value="Genomic_DNA"/>
</dbReference>
<dbReference type="InterPro" id="IPR050116">
    <property type="entry name" value="DNA_polymerase-Y"/>
</dbReference>
<dbReference type="SUPFAM" id="SSF56672">
    <property type="entry name" value="DNA/RNA polymerases"/>
    <property type="match status" value="1"/>
</dbReference>
<keyword evidence="4" id="KW-1185">Reference proteome</keyword>
<evidence type="ECO:0000313" key="4">
    <source>
        <dbReference type="Proteomes" id="UP001317705"/>
    </source>
</evidence>
<dbReference type="InterPro" id="IPR001126">
    <property type="entry name" value="UmuC"/>
</dbReference>
<dbReference type="InterPro" id="IPR043502">
    <property type="entry name" value="DNA/RNA_pol_sf"/>
</dbReference>
<dbReference type="InterPro" id="IPR043128">
    <property type="entry name" value="Rev_trsase/Diguanyl_cyclase"/>
</dbReference>
<dbReference type="PANTHER" id="PTHR11076:SF33">
    <property type="entry name" value="DNA POLYMERASE KAPPA"/>
    <property type="match status" value="1"/>
</dbReference>
<accession>A0ABM8EHZ1</accession>
<dbReference type="PANTHER" id="PTHR11076">
    <property type="entry name" value="DNA REPAIR POLYMERASE UMUC / TRANSFERASE FAMILY MEMBER"/>
    <property type="match status" value="1"/>
</dbReference>
<dbReference type="Gene3D" id="3.30.70.270">
    <property type="match status" value="1"/>
</dbReference>
<name>A0ABM8EHZ1_9BACT</name>
<comment type="similarity">
    <text evidence="1">Belongs to the DNA polymerase type-Y family.</text>
</comment>
<feature type="domain" description="UmuC" evidence="2">
    <location>
        <begin position="5"/>
        <end position="53"/>
    </location>
</feature>
<evidence type="ECO:0000256" key="1">
    <source>
        <dbReference type="ARBA" id="ARBA00010945"/>
    </source>
</evidence>
<gene>
    <name evidence="3" type="ORF">GURASL_05050</name>
</gene>
<dbReference type="RefSeq" id="WP_432613093.1">
    <property type="nucleotide sequence ID" value="NZ_AP027151.1"/>
</dbReference>
<organism evidence="3 4">
    <name type="scientific">Geotalea uraniireducens</name>
    <dbReference type="NCBI Taxonomy" id="351604"/>
    <lineage>
        <taxon>Bacteria</taxon>
        <taxon>Pseudomonadati</taxon>
        <taxon>Thermodesulfobacteriota</taxon>
        <taxon>Desulfuromonadia</taxon>
        <taxon>Geobacterales</taxon>
        <taxon>Geobacteraceae</taxon>
        <taxon>Geotalea</taxon>
    </lineage>
</organism>
<reference evidence="3 4" key="1">
    <citation type="submission" date="2022-12" db="EMBL/GenBank/DDBJ databases">
        <title>Polyphasic characterization of Geotalea uranireducens NIT-SL11 newly isolated from a complex of sewage sludge and microbially reduced graphene oxide.</title>
        <authorList>
            <person name="Xie L."/>
            <person name="Yoshida N."/>
            <person name="Meng L."/>
        </authorList>
    </citation>
    <scope>NUCLEOTIDE SEQUENCE [LARGE SCALE GENOMIC DNA]</scope>
    <source>
        <strain evidence="3 4">NIT-SL11</strain>
    </source>
</reference>
<protein>
    <recommendedName>
        <fullName evidence="2">UmuC domain-containing protein</fullName>
    </recommendedName>
</protein>
<evidence type="ECO:0000259" key="2">
    <source>
        <dbReference type="PROSITE" id="PS50173"/>
    </source>
</evidence>
<dbReference type="Pfam" id="PF00817">
    <property type="entry name" value="IMS"/>
    <property type="match status" value="1"/>
</dbReference>